<comment type="catalytic activity">
    <reaction evidence="1">
        <text>an N-(ADP-alpha-D-ribosyl)-thymidine in DNA + H2O = a thymidine in DNA + ADP-D-ribose</text>
        <dbReference type="Rhea" id="RHEA:71655"/>
        <dbReference type="Rhea" id="RHEA-COMP:13556"/>
        <dbReference type="Rhea" id="RHEA-COMP:18051"/>
        <dbReference type="ChEBI" id="CHEBI:15377"/>
        <dbReference type="ChEBI" id="CHEBI:57967"/>
        <dbReference type="ChEBI" id="CHEBI:137386"/>
        <dbReference type="ChEBI" id="CHEBI:191199"/>
    </reaction>
    <physiologicalReaction direction="left-to-right" evidence="1">
        <dbReference type="Rhea" id="RHEA:71656"/>
    </physiologicalReaction>
</comment>
<dbReference type="InterPro" id="IPR002589">
    <property type="entry name" value="Macro_dom"/>
</dbReference>
<dbReference type="GO" id="GO:0140291">
    <property type="term" value="P:peptidyl-glutamate ADP-deribosylation"/>
    <property type="evidence" value="ECO:0007669"/>
    <property type="project" value="TreeGrafter"/>
</dbReference>
<feature type="domain" description="Macro" evidence="2">
    <location>
        <begin position="1"/>
        <end position="161"/>
    </location>
</feature>
<dbReference type="SMART" id="SM00506">
    <property type="entry name" value="A1pp"/>
    <property type="match status" value="1"/>
</dbReference>
<name>A0A0S4LBZ8_9BACT</name>
<dbReference type="OrthoDB" id="9780211at2"/>
<dbReference type="STRING" id="1742973.COMA2_20143"/>
<evidence type="ECO:0000259" key="2">
    <source>
        <dbReference type="PROSITE" id="PS51154"/>
    </source>
</evidence>
<reference evidence="4" key="1">
    <citation type="submission" date="2015-10" db="EMBL/GenBank/DDBJ databases">
        <authorList>
            <person name="Luecker S."/>
            <person name="Luecker S."/>
        </authorList>
    </citation>
    <scope>NUCLEOTIDE SEQUENCE [LARGE SCALE GENOMIC DNA]</scope>
</reference>
<dbReference type="Proteomes" id="UP000198736">
    <property type="component" value="Unassembled WGS sequence"/>
</dbReference>
<dbReference type="PANTHER" id="PTHR12521">
    <property type="entry name" value="PROTEIN C6ORF130"/>
    <property type="match status" value="1"/>
</dbReference>
<dbReference type="Gene3D" id="3.40.220.10">
    <property type="entry name" value="Leucine Aminopeptidase, subunit E, domain 1"/>
    <property type="match status" value="1"/>
</dbReference>
<accession>A0A0S4LBZ8</accession>
<sequence>MLKEVTGDILRTKAEIMAHGVAPNDGFANGLALSLRQQWPAMYKDFRHYCQTFTPKTGELWAWAGVGGVRIVSLFTQEPAPSHGAKPGKATIENVNHCLKAFAKLIESEKIKSVALPRLATGVGGLGWKEIKPLIEKHLGHLSVPIYVYATYQPGVQATEG</sequence>
<dbReference type="RefSeq" id="WP_090896616.1">
    <property type="nucleotide sequence ID" value="NZ_CZPZ01000012.1"/>
</dbReference>
<evidence type="ECO:0000313" key="3">
    <source>
        <dbReference type="EMBL" id="CUS35207.1"/>
    </source>
</evidence>
<dbReference type="InterPro" id="IPR043472">
    <property type="entry name" value="Macro_dom-like"/>
</dbReference>
<keyword evidence="4" id="KW-1185">Reference proteome</keyword>
<proteinExistence type="predicted"/>
<dbReference type="EMBL" id="CZPZ01000012">
    <property type="protein sequence ID" value="CUS35207.1"/>
    <property type="molecule type" value="Genomic_DNA"/>
</dbReference>
<dbReference type="InterPro" id="IPR050892">
    <property type="entry name" value="ADP-ribose_metab_enzymes"/>
</dbReference>
<dbReference type="Pfam" id="PF01661">
    <property type="entry name" value="Macro"/>
    <property type="match status" value="1"/>
</dbReference>
<organism evidence="3 4">
    <name type="scientific">Candidatus Nitrospira nitrificans</name>
    <dbReference type="NCBI Taxonomy" id="1742973"/>
    <lineage>
        <taxon>Bacteria</taxon>
        <taxon>Pseudomonadati</taxon>
        <taxon>Nitrospirota</taxon>
        <taxon>Nitrospiria</taxon>
        <taxon>Nitrospirales</taxon>
        <taxon>Nitrospiraceae</taxon>
        <taxon>Nitrospira</taxon>
    </lineage>
</organism>
<evidence type="ECO:0000256" key="1">
    <source>
        <dbReference type="ARBA" id="ARBA00035885"/>
    </source>
</evidence>
<evidence type="ECO:0000313" key="4">
    <source>
        <dbReference type="Proteomes" id="UP000198736"/>
    </source>
</evidence>
<protein>
    <recommendedName>
        <fullName evidence="2">Macro domain-containing protein</fullName>
    </recommendedName>
</protein>
<dbReference type="PANTHER" id="PTHR12521:SF0">
    <property type="entry name" value="ADP-RIBOSE GLYCOHYDROLASE OARD1"/>
    <property type="match status" value="1"/>
</dbReference>
<dbReference type="SUPFAM" id="SSF52949">
    <property type="entry name" value="Macro domain-like"/>
    <property type="match status" value="1"/>
</dbReference>
<dbReference type="PROSITE" id="PS51154">
    <property type="entry name" value="MACRO"/>
    <property type="match status" value="1"/>
</dbReference>
<dbReference type="AlphaFoldDB" id="A0A0S4LBZ8"/>
<gene>
    <name evidence="3" type="ORF">COMA2_20143</name>
</gene>